<dbReference type="PATRIC" id="fig|106592.7.peg.2077"/>
<protein>
    <recommendedName>
        <fullName evidence="4">Lipoprotein</fullName>
    </recommendedName>
</protein>
<comment type="caution">
    <text evidence="2">The sequence shown here is derived from an EMBL/GenBank/DDBJ whole genome shotgun (WGS) entry which is preliminary data.</text>
</comment>
<feature type="chain" id="PRO_5005581070" description="Lipoprotein" evidence="1">
    <location>
        <begin position="21"/>
        <end position="174"/>
    </location>
</feature>
<dbReference type="OrthoDB" id="996425at2"/>
<dbReference type="Proteomes" id="UP000037425">
    <property type="component" value="Unassembled WGS sequence"/>
</dbReference>
<evidence type="ECO:0008006" key="4">
    <source>
        <dbReference type="Google" id="ProtNLM"/>
    </source>
</evidence>
<reference evidence="3" key="1">
    <citation type="submission" date="2015-07" db="EMBL/GenBank/DDBJ databases">
        <title>Whole genome sequence of an Ensifer adhaerens strain isolated from a cave pool in the Wind Cave National Park.</title>
        <authorList>
            <person name="Eng W.W.H."/>
            <person name="Gan H.M."/>
            <person name="Barton H.A."/>
            <person name="Savka M.A."/>
        </authorList>
    </citation>
    <scope>NUCLEOTIDE SEQUENCE [LARGE SCALE GENOMIC DNA]</scope>
    <source>
        <strain evidence="3">SD006</strain>
    </source>
</reference>
<evidence type="ECO:0000256" key="1">
    <source>
        <dbReference type="SAM" id="SignalP"/>
    </source>
</evidence>
<gene>
    <name evidence="2" type="ORF">AC244_21180</name>
</gene>
<accession>A0A0L8BQE3</accession>
<feature type="signal peptide" evidence="1">
    <location>
        <begin position="1"/>
        <end position="20"/>
    </location>
</feature>
<name>A0A0L8BQE3_ENSAD</name>
<dbReference type="AlphaFoldDB" id="A0A0L8BQE3"/>
<sequence length="174" mass="19025">MRRILTAFVLLLSAAFPAAADTDWHAYTNPRFGYILDIPPGFELQSGADNGDGVSFHANDNGATLTVFGSELVDGDFEIDVNDRMATEREDQWRISYSRVTAAWASFSGVRGQEVFYTRAIALCDGSAAYFRLQYRKSRLTSFDGVISRMAEALRPSEGCQQTPVAAAPVAAPN</sequence>
<dbReference type="EMBL" id="LGAP01000015">
    <property type="protein sequence ID" value="KOF16775.1"/>
    <property type="molecule type" value="Genomic_DNA"/>
</dbReference>
<organism evidence="2 3">
    <name type="scientific">Ensifer adhaerens</name>
    <name type="common">Sinorhizobium morelense</name>
    <dbReference type="NCBI Taxonomy" id="106592"/>
    <lineage>
        <taxon>Bacteria</taxon>
        <taxon>Pseudomonadati</taxon>
        <taxon>Pseudomonadota</taxon>
        <taxon>Alphaproteobacteria</taxon>
        <taxon>Hyphomicrobiales</taxon>
        <taxon>Rhizobiaceae</taxon>
        <taxon>Sinorhizobium/Ensifer group</taxon>
        <taxon>Ensifer</taxon>
    </lineage>
</organism>
<proteinExistence type="predicted"/>
<evidence type="ECO:0000313" key="3">
    <source>
        <dbReference type="Proteomes" id="UP000037425"/>
    </source>
</evidence>
<dbReference type="RefSeq" id="WP_053250775.1">
    <property type="nucleotide sequence ID" value="NZ_LGAP01000015.1"/>
</dbReference>
<evidence type="ECO:0000313" key="2">
    <source>
        <dbReference type="EMBL" id="KOF16775.1"/>
    </source>
</evidence>
<keyword evidence="1" id="KW-0732">Signal</keyword>